<keyword evidence="2" id="KW-1185">Reference proteome</keyword>
<comment type="caution">
    <text evidence="1">The sequence shown here is derived from an EMBL/GenBank/DDBJ whole genome shotgun (WGS) entry which is preliminary data.</text>
</comment>
<evidence type="ECO:0000313" key="1">
    <source>
        <dbReference type="EMBL" id="KAI5664684.1"/>
    </source>
</evidence>
<gene>
    <name evidence="1" type="ORF">M9H77_24007</name>
</gene>
<dbReference type="Proteomes" id="UP001060085">
    <property type="component" value="Linkage Group LG05"/>
</dbReference>
<sequence>MTTKYGTIPTATTTTLPETWLTSDLGKRRPWKEMSSLSFPRSFKDSISRLKINISYFHMNYAIIIIFVLFLSLLWRPVSLIVFVLLTAAWFFLYFLREDPILIFGCEVDERVVLSVLTIATVVFVLTRATAGVLVGVSIGVAVALMHSVLSKIDDLILVVDGEQSPGGGGAIERVHLKETASSSFSSSSL</sequence>
<name>A0ACC0AVU6_CATRO</name>
<evidence type="ECO:0000313" key="2">
    <source>
        <dbReference type="Proteomes" id="UP001060085"/>
    </source>
</evidence>
<accession>A0ACC0AVU6</accession>
<proteinExistence type="predicted"/>
<dbReference type="EMBL" id="CM044705">
    <property type="protein sequence ID" value="KAI5664684.1"/>
    <property type="molecule type" value="Genomic_DNA"/>
</dbReference>
<protein>
    <submittedName>
        <fullName evidence="1">Uncharacterized protein</fullName>
    </submittedName>
</protein>
<organism evidence="1 2">
    <name type="scientific">Catharanthus roseus</name>
    <name type="common">Madagascar periwinkle</name>
    <name type="synonym">Vinca rosea</name>
    <dbReference type="NCBI Taxonomy" id="4058"/>
    <lineage>
        <taxon>Eukaryota</taxon>
        <taxon>Viridiplantae</taxon>
        <taxon>Streptophyta</taxon>
        <taxon>Embryophyta</taxon>
        <taxon>Tracheophyta</taxon>
        <taxon>Spermatophyta</taxon>
        <taxon>Magnoliopsida</taxon>
        <taxon>eudicotyledons</taxon>
        <taxon>Gunneridae</taxon>
        <taxon>Pentapetalae</taxon>
        <taxon>asterids</taxon>
        <taxon>lamiids</taxon>
        <taxon>Gentianales</taxon>
        <taxon>Apocynaceae</taxon>
        <taxon>Rauvolfioideae</taxon>
        <taxon>Vinceae</taxon>
        <taxon>Catharanthinae</taxon>
        <taxon>Catharanthus</taxon>
    </lineage>
</organism>
<reference evidence="2" key="1">
    <citation type="journal article" date="2023" name="Nat. Plants">
        <title>Single-cell RNA sequencing provides a high-resolution roadmap for understanding the multicellular compartmentation of specialized metabolism.</title>
        <authorList>
            <person name="Sun S."/>
            <person name="Shen X."/>
            <person name="Li Y."/>
            <person name="Li Y."/>
            <person name="Wang S."/>
            <person name="Li R."/>
            <person name="Zhang H."/>
            <person name="Shen G."/>
            <person name="Guo B."/>
            <person name="Wei J."/>
            <person name="Xu J."/>
            <person name="St-Pierre B."/>
            <person name="Chen S."/>
            <person name="Sun C."/>
        </authorList>
    </citation>
    <scope>NUCLEOTIDE SEQUENCE [LARGE SCALE GENOMIC DNA]</scope>
</reference>